<dbReference type="GO" id="GO:0000166">
    <property type="term" value="F:nucleotide binding"/>
    <property type="evidence" value="ECO:0007669"/>
    <property type="project" value="UniProtKB-KW"/>
</dbReference>
<dbReference type="InterPro" id="IPR051316">
    <property type="entry name" value="Zinc-reg_GTPase_activator"/>
</dbReference>
<dbReference type="PANTHER" id="PTHR13748">
    <property type="entry name" value="COBW-RELATED"/>
    <property type="match status" value="1"/>
</dbReference>
<accession>A0A2N7TVF0</accession>
<feature type="domain" description="CobW C-terminal" evidence="7">
    <location>
        <begin position="261"/>
        <end position="355"/>
    </location>
</feature>
<comment type="catalytic activity">
    <reaction evidence="6">
        <text>GTP + H2O = GDP + phosphate + H(+)</text>
        <dbReference type="Rhea" id="RHEA:19669"/>
        <dbReference type="ChEBI" id="CHEBI:15377"/>
        <dbReference type="ChEBI" id="CHEBI:15378"/>
        <dbReference type="ChEBI" id="CHEBI:37565"/>
        <dbReference type="ChEBI" id="CHEBI:43474"/>
        <dbReference type="ChEBI" id="CHEBI:58189"/>
    </reaction>
    <physiologicalReaction direction="left-to-right" evidence="6">
        <dbReference type="Rhea" id="RHEA:19670"/>
    </physiologicalReaction>
</comment>
<evidence type="ECO:0000256" key="2">
    <source>
        <dbReference type="ARBA" id="ARBA00022801"/>
    </source>
</evidence>
<comment type="similarity">
    <text evidence="4">Belongs to the SIMIBI class G3E GTPase family. ZNG1 subfamily.</text>
</comment>
<keyword evidence="1" id="KW-0547">Nucleotide-binding</keyword>
<dbReference type="GO" id="GO:0005737">
    <property type="term" value="C:cytoplasm"/>
    <property type="evidence" value="ECO:0007669"/>
    <property type="project" value="TreeGrafter"/>
</dbReference>
<evidence type="ECO:0000259" key="7">
    <source>
        <dbReference type="SMART" id="SM00833"/>
    </source>
</evidence>
<dbReference type="Proteomes" id="UP000235346">
    <property type="component" value="Unassembled WGS sequence"/>
</dbReference>
<dbReference type="Gene3D" id="3.30.1220.10">
    <property type="entry name" value="CobW-like, C-terminal domain"/>
    <property type="match status" value="1"/>
</dbReference>
<dbReference type="SUPFAM" id="SSF90002">
    <property type="entry name" value="Hypothetical protein YjiA, C-terminal domain"/>
    <property type="match status" value="1"/>
</dbReference>
<dbReference type="InterPro" id="IPR027417">
    <property type="entry name" value="P-loop_NTPase"/>
</dbReference>
<evidence type="ECO:0000313" key="9">
    <source>
        <dbReference type="Proteomes" id="UP000235346"/>
    </source>
</evidence>
<dbReference type="EMBL" id="PNRE01000003">
    <property type="protein sequence ID" value="PMR72150.1"/>
    <property type="molecule type" value="Genomic_DNA"/>
</dbReference>
<dbReference type="OrthoDB" id="9808822at2"/>
<dbReference type="CDD" id="cd03112">
    <property type="entry name" value="CobW-like"/>
    <property type="match status" value="1"/>
</dbReference>
<organism evidence="8 9">
    <name type="scientific">Halomonas heilongjiangensis</name>
    <dbReference type="NCBI Taxonomy" id="1387883"/>
    <lineage>
        <taxon>Bacteria</taxon>
        <taxon>Pseudomonadati</taxon>
        <taxon>Pseudomonadota</taxon>
        <taxon>Gammaproteobacteria</taxon>
        <taxon>Oceanospirillales</taxon>
        <taxon>Halomonadaceae</taxon>
        <taxon>Halomonas</taxon>
    </lineage>
</organism>
<evidence type="ECO:0000256" key="3">
    <source>
        <dbReference type="ARBA" id="ARBA00023186"/>
    </source>
</evidence>
<gene>
    <name evidence="8" type="ORF">C1H66_00420</name>
</gene>
<evidence type="ECO:0000313" key="8">
    <source>
        <dbReference type="EMBL" id="PMR72150.1"/>
    </source>
</evidence>
<comment type="caution">
    <text evidence="8">The sequence shown here is derived from an EMBL/GenBank/DDBJ whole genome shotgun (WGS) entry which is preliminary data.</text>
</comment>
<sequence length="360" mass="38934">MSPDAKDLIPVTVLTGFLGSGKTTLLNRLVRQPAMKDALVVINEFGDIGLDHRLVAESDEHTVVEMSSGCLCCTIRGDFSRTVQKACEALERGGGEPFSRVIIETTGLADPAPILHTLMTDYWLADQLYLDGVICLVDAASGLSTLNAHRESQRQVAVADRLLITKTDLVDEVRLSRLASHLATINPAAEQLQVRHGELDAEHLTDGGLPMHGQRADRWLHAASYAQVSPAAGLAPSAPGSLVSMLAPASGPALTRHGEQIRSFCFTVEEPIVPEVLEEWLDLLMSLLGERILRVKAIVKIAGREQPLALHGVQHIFHPPEPLPVEACSDGVSRFVFITNGVAPEAVTRLFDYFQPAQAS</sequence>
<dbReference type="InterPro" id="IPR003495">
    <property type="entry name" value="CobW/HypB/UreG_nucleotide-bd"/>
</dbReference>
<dbReference type="AlphaFoldDB" id="A0A2N7TVF0"/>
<dbReference type="GO" id="GO:0016787">
    <property type="term" value="F:hydrolase activity"/>
    <property type="evidence" value="ECO:0007669"/>
    <property type="project" value="UniProtKB-KW"/>
</dbReference>
<evidence type="ECO:0000256" key="6">
    <source>
        <dbReference type="ARBA" id="ARBA00049117"/>
    </source>
</evidence>
<name>A0A2N7TVF0_9GAMM</name>
<dbReference type="RefSeq" id="WP_102625952.1">
    <property type="nucleotide sequence ID" value="NZ_PDOH01000018.1"/>
</dbReference>
<reference evidence="8 9" key="1">
    <citation type="submission" date="2018-01" db="EMBL/GenBank/DDBJ databases">
        <title>Halomonas endophytica sp. nov., isolated from storage liquid in the stems of Populus euphratica.</title>
        <authorList>
            <person name="Chen C."/>
        </authorList>
    </citation>
    <scope>NUCLEOTIDE SEQUENCE [LARGE SCALE GENOMIC DNA]</scope>
    <source>
        <strain evidence="8 9">DSM 26881</strain>
    </source>
</reference>
<dbReference type="PANTHER" id="PTHR13748:SF62">
    <property type="entry name" value="COBW DOMAIN-CONTAINING PROTEIN"/>
    <property type="match status" value="1"/>
</dbReference>
<keyword evidence="3" id="KW-0143">Chaperone</keyword>
<dbReference type="Pfam" id="PF02492">
    <property type="entry name" value="cobW"/>
    <property type="match status" value="1"/>
</dbReference>
<protein>
    <submittedName>
        <fullName evidence="8">GTP-binding protein</fullName>
    </submittedName>
</protein>
<dbReference type="InterPro" id="IPR036627">
    <property type="entry name" value="CobW-likC_sf"/>
</dbReference>
<proteinExistence type="inferred from homology"/>
<evidence type="ECO:0000256" key="1">
    <source>
        <dbReference type="ARBA" id="ARBA00022741"/>
    </source>
</evidence>
<dbReference type="SMART" id="SM00833">
    <property type="entry name" value="CobW_C"/>
    <property type="match status" value="1"/>
</dbReference>
<evidence type="ECO:0000256" key="4">
    <source>
        <dbReference type="ARBA" id="ARBA00034320"/>
    </source>
</evidence>
<dbReference type="SUPFAM" id="SSF52540">
    <property type="entry name" value="P-loop containing nucleoside triphosphate hydrolases"/>
    <property type="match status" value="1"/>
</dbReference>
<keyword evidence="2" id="KW-0378">Hydrolase</keyword>
<comment type="function">
    <text evidence="5">Zinc chaperone that directly transfers zinc cofactor to target proteins, thereby activating them. Zinc is transferred from the CXCC motif in the GTPase domain to the zinc binding site in target proteins in a process requiring GTP hydrolysis.</text>
</comment>
<dbReference type="InterPro" id="IPR011629">
    <property type="entry name" value="CobW-like_C"/>
</dbReference>
<dbReference type="Gene3D" id="3.40.50.300">
    <property type="entry name" value="P-loop containing nucleotide triphosphate hydrolases"/>
    <property type="match status" value="1"/>
</dbReference>
<evidence type="ECO:0000256" key="5">
    <source>
        <dbReference type="ARBA" id="ARBA00045658"/>
    </source>
</evidence>
<keyword evidence="9" id="KW-1185">Reference proteome</keyword>
<dbReference type="Pfam" id="PF07683">
    <property type="entry name" value="CobW_C"/>
    <property type="match status" value="1"/>
</dbReference>